<evidence type="ECO:0000256" key="1">
    <source>
        <dbReference type="ARBA" id="ARBA00022679"/>
    </source>
</evidence>
<dbReference type="EMBL" id="JMIX01000003">
    <property type="protein sequence ID" value="KEO98461.1"/>
    <property type="molecule type" value="Genomic_DNA"/>
</dbReference>
<dbReference type="InterPro" id="IPR016181">
    <property type="entry name" value="Acyl_CoA_acyltransferase"/>
</dbReference>
<accession>A0A074MTV7</accession>
<keyword evidence="1 5" id="KW-0808">Transferase</keyword>
<feature type="domain" description="N-acetyltransferase" evidence="4">
    <location>
        <begin position="8"/>
        <end position="174"/>
    </location>
</feature>
<gene>
    <name evidence="5" type="ORF">EH32_04940</name>
</gene>
<comment type="similarity">
    <text evidence="3">Belongs to the acetyltransferase family. RimJ subfamily.</text>
</comment>
<proteinExistence type="inferred from homology"/>
<dbReference type="OrthoDB" id="9804153at2"/>
<sequence>MFHRSERLLLRPIWPEDWQGVLGGIADEGVVRNLASAPWPYDETDAREFAARPFDPFQPTFLATRAADAAVIGCAGLGPVEGSDVAAKGAAELGYWIARPYWGQGYATEAGRAVLEIARVLGRREIHSAHFLDNPASGRVLRKLGFEPTGQVAKHLSCARGHEVEAAQYRLLLDGVQSERQRAA</sequence>
<dbReference type="InterPro" id="IPR051531">
    <property type="entry name" value="N-acetyltransferase"/>
</dbReference>
<evidence type="ECO:0000313" key="5">
    <source>
        <dbReference type="EMBL" id="KEO98461.1"/>
    </source>
</evidence>
<comment type="caution">
    <text evidence="5">The sequence shown here is derived from an EMBL/GenBank/DDBJ whole genome shotgun (WGS) entry which is preliminary data.</text>
</comment>
<keyword evidence="2" id="KW-0012">Acyltransferase</keyword>
<protein>
    <submittedName>
        <fullName evidence="5">GNAT family acetyltransferase</fullName>
    </submittedName>
</protein>
<dbReference type="Proteomes" id="UP000027866">
    <property type="component" value="Unassembled WGS sequence"/>
</dbReference>
<evidence type="ECO:0000259" key="4">
    <source>
        <dbReference type="PROSITE" id="PS51186"/>
    </source>
</evidence>
<evidence type="ECO:0000313" key="6">
    <source>
        <dbReference type="Proteomes" id="UP000027866"/>
    </source>
</evidence>
<organism evidence="5 6">
    <name type="scientific">Erythrobacter litoralis</name>
    <dbReference type="NCBI Taxonomy" id="39960"/>
    <lineage>
        <taxon>Bacteria</taxon>
        <taxon>Pseudomonadati</taxon>
        <taxon>Pseudomonadota</taxon>
        <taxon>Alphaproteobacteria</taxon>
        <taxon>Sphingomonadales</taxon>
        <taxon>Erythrobacteraceae</taxon>
        <taxon>Erythrobacter/Porphyrobacter group</taxon>
        <taxon>Erythrobacter</taxon>
    </lineage>
</organism>
<dbReference type="SUPFAM" id="SSF55729">
    <property type="entry name" value="Acyl-CoA N-acyltransferases (Nat)"/>
    <property type="match status" value="1"/>
</dbReference>
<reference evidence="5 6" key="1">
    <citation type="submission" date="2014-04" db="EMBL/GenBank/DDBJ databases">
        <title>A comprehensive comparison of genomes of Erythrobacter spp. Strains.</title>
        <authorList>
            <person name="Zheng Q."/>
        </authorList>
    </citation>
    <scope>NUCLEOTIDE SEQUENCE [LARGE SCALE GENOMIC DNA]</scope>
    <source>
        <strain evidence="5 6">DSM 8509</strain>
    </source>
</reference>
<dbReference type="PROSITE" id="PS51186">
    <property type="entry name" value="GNAT"/>
    <property type="match status" value="1"/>
</dbReference>
<dbReference type="GO" id="GO:0016747">
    <property type="term" value="F:acyltransferase activity, transferring groups other than amino-acyl groups"/>
    <property type="evidence" value="ECO:0007669"/>
    <property type="project" value="InterPro"/>
</dbReference>
<evidence type="ECO:0000256" key="3">
    <source>
        <dbReference type="ARBA" id="ARBA00038502"/>
    </source>
</evidence>
<evidence type="ECO:0000256" key="2">
    <source>
        <dbReference type="ARBA" id="ARBA00023315"/>
    </source>
</evidence>
<dbReference type="PANTHER" id="PTHR43792">
    <property type="entry name" value="GNAT FAMILY, PUTATIVE (AFU_ORTHOLOGUE AFUA_3G00765)-RELATED-RELATED"/>
    <property type="match status" value="1"/>
</dbReference>
<dbReference type="PATRIC" id="fig|39960.10.peg.2163"/>
<dbReference type="RefSeq" id="WP_034900672.1">
    <property type="nucleotide sequence ID" value="NZ_CP017057.1"/>
</dbReference>
<dbReference type="InterPro" id="IPR000182">
    <property type="entry name" value="GNAT_dom"/>
</dbReference>
<dbReference type="KEGG" id="elq:Ga0102493_113069"/>
<keyword evidence="6" id="KW-1185">Reference proteome</keyword>
<dbReference type="AlphaFoldDB" id="A0A074MTV7"/>
<dbReference type="Gene3D" id="3.40.630.30">
    <property type="match status" value="1"/>
</dbReference>
<dbReference type="Pfam" id="PF13302">
    <property type="entry name" value="Acetyltransf_3"/>
    <property type="match status" value="1"/>
</dbReference>
<dbReference type="PANTHER" id="PTHR43792:SF8">
    <property type="entry name" value="[RIBOSOMAL PROTEIN US5]-ALANINE N-ACETYLTRANSFERASE"/>
    <property type="match status" value="1"/>
</dbReference>
<name>A0A074MTV7_9SPHN</name>